<gene>
    <name evidence="2" type="ORF">ENR47_13005</name>
</gene>
<keyword evidence="1" id="KW-0732">Signal</keyword>
<dbReference type="NCBIfam" id="TIGR04155">
    <property type="entry name" value="cyano_PEP"/>
    <property type="match status" value="1"/>
</dbReference>
<dbReference type="AlphaFoldDB" id="A0A832H6B5"/>
<proteinExistence type="predicted"/>
<name>A0A832H6B5_9CYAN</name>
<comment type="caution">
    <text evidence="2">The sequence shown here is derived from an EMBL/GenBank/DDBJ whole genome shotgun (WGS) entry which is preliminary data.</text>
</comment>
<reference evidence="2" key="1">
    <citation type="journal article" date="2020" name="mSystems">
        <title>Genome- and Community-Level Interaction Insights into Carbon Utilization and Element Cycling Functions of Hydrothermarchaeota in Hydrothermal Sediment.</title>
        <authorList>
            <person name="Zhou Z."/>
            <person name="Liu Y."/>
            <person name="Xu W."/>
            <person name="Pan J."/>
            <person name="Luo Z.H."/>
            <person name="Li M."/>
        </authorList>
    </citation>
    <scope>NUCLEOTIDE SEQUENCE [LARGE SCALE GENOMIC DNA]</scope>
    <source>
        <strain evidence="2">SpSt-402</strain>
    </source>
</reference>
<evidence type="ECO:0000313" key="2">
    <source>
        <dbReference type="EMBL" id="HGW95177.1"/>
    </source>
</evidence>
<dbReference type="InterPro" id="IPR026374">
    <property type="entry name" value="Cyano_PEP"/>
</dbReference>
<dbReference type="NCBIfam" id="TIGR02595">
    <property type="entry name" value="PEP_CTERM"/>
    <property type="match status" value="1"/>
</dbReference>
<evidence type="ECO:0000256" key="1">
    <source>
        <dbReference type="SAM" id="SignalP"/>
    </source>
</evidence>
<accession>A0A832H6B5</accession>
<feature type="chain" id="PRO_5032809042" evidence="1">
    <location>
        <begin position="27"/>
        <end position="225"/>
    </location>
</feature>
<sequence>MSFAAKLFTVAVSSVLPWIFVQSANAAVINFSQVVEGQTSFGFDGDGDGINDVIFSTTDPLGFLTTGPGPNQVFISEPGLEGTSLLDPDLRVDFLEGAAGSIRFGFALNSFTESANTFTAFQLFDSTGSLLASAQQAGIFGSASTFPEGQIEVGFAGIAAYGLFNFSSDSGRYIIDNFDGTFGSTEDIDSAAVPEPMTIAGTGLAIASATLLRKRRQKQRRLCKG</sequence>
<dbReference type="InterPro" id="IPR013424">
    <property type="entry name" value="Ice-binding_C"/>
</dbReference>
<dbReference type="EMBL" id="DSRD01000810">
    <property type="protein sequence ID" value="HGW95177.1"/>
    <property type="molecule type" value="Genomic_DNA"/>
</dbReference>
<feature type="signal peptide" evidence="1">
    <location>
        <begin position="1"/>
        <end position="26"/>
    </location>
</feature>
<protein>
    <submittedName>
        <fullName evidence="2">PEP-CTERM sorting domain-containing protein</fullName>
    </submittedName>
</protein>
<organism evidence="2">
    <name type="scientific">Oscillatoriales cyanobacterium SpSt-402</name>
    <dbReference type="NCBI Taxonomy" id="2282168"/>
    <lineage>
        <taxon>Bacteria</taxon>
        <taxon>Bacillati</taxon>
        <taxon>Cyanobacteriota</taxon>
        <taxon>Cyanophyceae</taxon>
        <taxon>Oscillatoriophycideae</taxon>
        <taxon>Oscillatoriales</taxon>
    </lineage>
</organism>